<dbReference type="Proteomes" id="UP000553632">
    <property type="component" value="Unassembled WGS sequence"/>
</dbReference>
<feature type="compositionally biased region" description="Basic and acidic residues" evidence="1">
    <location>
        <begin position="415"/>
        <end position="432"/>
    </location>
</feature>
<feature type="compositionally biased region" description="Low complexity" evidence="1">
    <location>
        <begin position="434"/>
        <end position="445"/>
    </location>
</feature>
<accession>A0A7J6U8K7</accession>
<dbReference type="SUPFAM" id="SSF56300">
    <property type="entry name" value="Metallo-dependent phosphatases"/>
    <property type="match status" value="2"/>
</dbReference>
<organism evidence="2 3">
    <name type="scientific">Perkinsus olseni</name>
    <name type="common">Perkinsus atlanticus</name>
    <dbReference type="NCBI Taxonomy" id="32597"/>
    <lineage>
        <taxon>Eukaryota</taxon>
        <taxon>Sar</taxon>
        <taxon>Alveolata</taxon>
        <taxon>Perkinsozoa</taxon>
        <taxon>Perkinsea</taxon>
        <taxon>Perkinsida</taxon>
        <taxon>Perkinsidae</taxon>
        <taxon>Perkinsus</taxon>
    </lineage>
</organism>
<evidence type="ECO:0000313" key="3">
    <source>
        <dbReference type="Proteomes" id="UP000553632"/>
    </source>
</evidence>
<dbReference type="GO" id="GO:0009166">
    <property type="term" value="P:nucleotide catabolic process"/>
    <property type="evidence" value="ECO:0007669"/>
    <property type="project" value="InterPro"/>
</dbReference>
<evidence type="ECO:0000313" key="2">
    <source>
        <dbReference type="EMBL" id="KAF4753728.1"/>
    </source>
</evidence>
<dbReference type="InterPro" id="IPR006179">
    <property type="entry name" value="5_nucleotidase/apyrase"/>
</dbReference>
<sequence length="603" mass="66749">MISSTNDSSRQGRCGGGGGHPNINDIQDDDASYSHHHTNAMDDDAEDYGNLSSASGHDDTSTIHLRIISTNDVYELDNWPRAKTAIDYYRNNAANPDNTIFILAGDFLSPSALSTIDKGKSMVDVMNKCGVDYVCFGNHESDLTIDELASRIQESNFTWINTNMPHIPLPSSSLLPKHHVILNISTTAAADKHSGMMKHHDSVDTTQCCRECMSVYLLGLLTEDESLYKQGAFGGAEIKPVLETVMDFLIMKKRVKQQGVRRRGDRGFNKEDDDDDDDVAVGGGGGGGSVNCYNNNYIIIPITHQSMRYDRALAKALNEYYHKTTTTTTMEQHSDGANKKLYQPLPQEEEQRYDGDDGSGGSSSNASCRVPLIIGGHDHDAYVEDVDGVTIAKAGCDVENILVFDLTWRRRKKKEKEEDKYNHNNNNGDRRANRASSSASSSCSIRSDRNDNYDGSASEAVAAVDDDEVNNNDDMLLDIFVNLVPVSDFEPDPEIQCLVDEHMSKLDNYHHNNTSSVLPLISLKYSILCDEIDLDDLMKCTVRAGGGNNTNDSIMMRRMILLSSKNIRLHQTTIGTFIASSIRDGISLYSIAKTIRGAERRRN</sequence>
<feature type="compositionally biased region" description="Polar residues" evidence="1">
    <location>
        <begin position="1"/>
        <end position="11"/>
    </location>
</feature>
<dbReference type="Gene3D" id="3.60.21.10">
    <property type="match status" value="2"/>
</dbReference>
<feature type="region of interest" description="Disordered" evidence="1">
    <location>
        <begin position="1"/>
        <end position="58"/>
    </location>
</feature>
<feature type="non-terminal residue" evidence="2">
    <location>
        <position position="1"/>
    </location>
</feature>
<feature type="region of interest" description="Disordered" evidence="1">
    <location>
        <begin position="413"/>
        <end position="455"/>
    </location>
</feature>
<gene>
    <name evidence="2" type="ORF">FOZ63_030680</name>
</gene>
<dbReference type="InterPro" id="IPR029052">
    <property type="entry name" value="Metallo-depent_PP-like"/>
</dbReference>
<reference evidence="2 3" key="1">
    <citation type="submission" date="2020-04" db="EMBL/GenBank/DDBJ databases">
        <title>Perkinsus olseni comparative genomics.</title>
        <authorList>
            <person name="Bogema D.R."/>
        </authorList>
    </citation>
    <scope>NUCLEOTIDE SEQUENCE [LARGE SCALE GENOMIC DNA]</scope>
    <source>
        <strain evidence="2 3">ATCC PRA-207</strain>
    </source>
</reference>
<comment type="caution">
    <text evidence="2">The sequence shown here is derived from an EMBL/GenBank/DDBJ whole genome shotgun (WGS) entry which is preliminary data.</text>
</comment>
<dbReference type="PANTHER" id="PTHR11575">
    <property type="entry name" value="5'-NUCLEOTIDASE-RELATED"/>
    <property type="match status" value="1"/>
</dbReference>
<keyword evidence="3" id="KW-1185">Reference proteome</keyword>
<dbReference type="GO" id="GO:0016787">
    <property type="term" value="F:hydrolase activity"/>
    <property type="evidence" value="ECO:0007669"/>
    <property type="project" value="InterPro"/>
</dbReference>
<name>A0A7J6U8K7_PEROL</name>
<dbReference type="PANTHER" id="PTHR11575:SF48">
    <property type="entry name" value="5'-NUCLEOTIDASE"/>
    <property type="match status" value="1"/>
</dbReference>
<evidence type="ECO:0000256" key="1">
    <source>
        <dbReference type="SAM" id="MobiDB-lite"/>
    </source>
</evidence>
<protein>
    <recommendedName>
        <fullName evidence="4">Calcineurin-like phosphoesterase domain-containing protein</fullName>
    </recommendedName>
</protein>
<proteinExistence type="predicted"/>
<feature type="region of interest" description="Disordered" evidence="1">
    <location>
        <begin position="260"/>
        <end position="285"/>
    </location>
</feature>
<dbReference type="EMBL" id="JABANO010005311">
    <property type="protein sequence ID" value="KAF4753728.1"/>
    <property type="molecule type" value="Genomic_DNA"/>
</dbReference>
<evidence type="ECO:0008006" key="4">
    <source>
        <dbReference type="Google" id="ProtNLM"/>
    </source>
</evidence>
<dbReference type="AlphaFoldDB" id="A0A7J6U8K7"/>